<accession>A0A427YDN6</accession>
<keyword evidence="1" id="KW-0732">Signal</keyword>
<proteinExistence type="predicted"/>
<dbReference type="Gene3D" id="3.20.20.80">
    <property type="entry name" value="Glycosidases"/>
    <property type="match status" value="1"/>
</dbReference>
<gene>
    <name evidence="3" type="ORF">EHS25_002308</name>
</gene>
<feature type="domain" description="Beta-glucuronidase C-terminal" evidence="2">
    <location>
        <begin position="397"/>
        <end position="497"/>
    </location>
</feature>
<evidence type="ECO:0000313" key="4">
    <source>
        <dbReference type="Proteomes" id="UP000279259"/>
    </source>
</evidence>
<feature type="chain" id="PRO_5019352732" description="Beta-glucuronidase C-terminal domain-containing protein" evidence="1">
    <location>
        <begin position="19"/>
        <end position="505"/>
    </location>
</feature>
<keyword evidence="4" id="KW-1185">Reference proteome</keyword>
<dbReference type="AlphaFoldDB" id="A0A427YDN6"/>
<dbReference type="InterPro" id="IPR031728">
    <property type="entry name" value="GlcAase_C"/>
</dbReference>
<organism evidence="3 4">
    <name type="scientific">Saitozyma podzolica</name>
    <dbReference type="NCBI Taxonomy" id="1890683"/>
    <lineage>
        <taxon>Eukaryota</taxon>
        <taxon>Fungi</taxon>
        <taxon>Dikarya</taxon>
        <taxon>Basidiomycota</taxon>
        <taxon>Agaricomycotina</taxon>
        <taxon>Tremellomycetes</taxon>
        <taxon>Tremellales</taxon>
        <taxon>Trimorphomycetaceae</taxon>
        <taxon>Saitozyma</taxon>
    </lineage>
</organism>
<dbReference type="InterPro" id="IPR013780">
    <property type="entry name" value="Glyco_hydro_b"/>
</dbReference>
<dbReference type="Pfam" id="PF16862">
    <property type="entry name" value="Glyco_hydro_79C"/>
    <property type="match status" value="1"/>
</dbReference>
<evidence type="ECO:0000259" key="2">
    <source>
        <dbReference type="Pfam" id="PF16862"/>
    </source>
</evidence>
<sequence>MLAVTTLATLALSTTALGAAVQRRDVSYSVTGGTRVPIKDPAPVAISYEFFAFPGYVNDVGATAQCVKNLDDAAGAPTRIRIGGTTQDRATYDPSLTSAVSYTVASAGAAPLTLTYGPSFFDLAGKLSGPTTIGLNRRLNNLTNSIAAAQQAADTMGNLYAFELGNEPDLFSSSDPIAGGKTWTPSADAASQVSWQASVSRALNKTDIIQGGVFLQPPKWSVQELGPVEVSSGSLGYVKSFSDHSYPQSACGGASTNLQSLQSHSGIVSYTKGFAAEVTAANSAGKPLFFGETNSATCGGGGISPTFGAALWIVDYVLQAVLLGYERLYFHQGGWSRRSRSMVVADKPGTIGNCQYCWWGQYDTGAPYYGAYFAASALGGMSTISQLDDGTGSIGVYAFGDTTSPSRVVVYNSAYFTSGARSYTNITLTDMIGSSATVKRLTAPYSTSRVDQGQNPTFAGQMFANATCAIEGTQVTEEVHLEGGAATFSVGASEALLIEFKAHKY</sequence>
<dbReference type="InterPro" id="IPR017853">
    <property type="entry name" value="GH"/>
</dbReference>
<dbReference type="OrthoDB" id="2831684at2759"/>
<name>A0A427YDN6_9TREE</name>
<protein>
    <recommendedName>
        <fullName evidence="2">Beta-glucuronidase C-terminal domain-containing protein</fullName>
    </recommendedName>
</protein>
<dbReference type="STRING" id="1890683.A0A427YDN6"/>
<dbReference type="SUPFAM" id="SSF51445">
    <property type="entry name" value="(Trans)glycosidases"/>
    <property type="match status" value="1"/>
</dbReference>
<dbReference type="EMBL" id="RSCD01000014">
    <property type="protein sequence ID" value="RSH89196.1"/>
    <property type="molecule type" value="Genomic_DNA"/>
</dbReference>
<evidence type="ECO:0000313" key="3">
    <source>
        <dbReference type="EMBL" id="RSH89196.1"/>
    </source>
</evidence>
<dbReference type="PANTHER" id="PTHR36183:SF2">
    <property type="entry name" value="BETA-GLUCURONIDASE C-TERMINAL DOMAIN-CONTAINING PROTEIN"/>
    <property type="match status" value="1"/>
</dbReference>
<evidence type="ECO:0000256" key="1">
    <source>
        <dbReference type="SAM" id="SignalP"/>
    </source>
</evidence>
<reference evidence="3 4" key="1">
    <citation type="submission" date="2018-11" db="EMBL/GenBank/DDBJ databases">
        <title>Genome sequence of Saitozyma podzolica DSM 27192.</title>
        <authorList>
            <person name="Aliyu H."/>
            <person name="Gorte O."/>
            <person name="Ochsenreither K."/>
        </authorList>
    </citation>
    <scope>NUCLEOTIDE SEQUENCE [LARGE SCALE GENOMIC DNA]</scope>
    <source>
        <strain evidence="3 4">DSM 27192</strain>
    </source>
</reference>
<feature type="signal peptide" evidence="1">
    <location>
        <begin position="1"/>
        <end position="18"/>
    </location>
</feature>
<dbReference type="InterPro" id="IPR052974">
    <property type="entry name" value="GH79_Enzymes"/>
</dbReference>
<dbReference type="Proteomes" id="UP000279259">
    <property type="component" value="Unassembled WGS sequence"/>
</dbReference>
<dbReference type="PANTHER" id="PTHR36183">
    <property type="entry name" value="BETA-GLUCURONIDASE"/>
    <property type="match status" value="1"/>
</dbReference>
<dbReference type="Gene3D" id="2.60.40.1180">
    <property type="entry name" value="Golgi alpha-mannosidase II"/>
    <property type="match status" value="1"/>
</dbReference>
<comment type="caution">
    <text evidence="3">The sequence shown here is derived from an EMBL/GenBank/DDBJ whole genome shotgun (WGS) entry which is preliminary data.</text>
</comment>